<comment type="similarity">
    <text evidence="1">Belongs to the PPP phosphatase family.</text>
</comment>
<dbReference type="Gene3D" id="3.60.21.10">
    <property type="match status" value="1"/>
</dbReference>
<comment type="catalytic activity">
    <reaction evidence="1">
        <text>O-phospho-L-threonyl-[protein] + H2O = L-threonyl-[protein] + phosphate</text>
        <dbReference type="Rhea" id="RHEA:47004"/>
        <dbReference type="Rhea" id="RHEA-COMP:11060"/>
        <dbReference type="Rhea" id="RHEA-COMP:11605"/>
        <dbReference type="ChEBI" id="CHEBI:15377"/>
        <dbReference type="ChEBI" id="CHEBI:30013"/>
        <dbReference type="ChEBI" id="CHEBI:43474"/>
        <dbReference type="ChEBI" id="CHEBI:61977"/>
        <dbReference type="EC" id="3.1.3.16"/>
    </reaction>
</comment>
<keyword evidence="2" id="KW-0472">Membrane</keyword>
<dbReference type="PANTHER" id="PTHR11668:SF506">
    <property type="entry name" value="SERINE_THREONINE-PROTEIN PHOSPHATASE"/>
    <property type="match status" value="1"/>
</dbReference>
<dbReference type="InterPro" id="IPR050341">
    <property type="entry name" value="PP1_catalytic_subunit"/>
</dbReference>
<feature type="transmembrane region" description="Helical" evidence="2">
    <location>
        <begin position="12"/>
        <end position="33"/>
    </location>
</feature>
<dbReference type="GO" id="GO:0005634">
    <property type="term" value="C:nucleus"/>
    <property type="evidence" value="ECO:0007669"/>
    <property type="project" value="TreeGrafter"/>
</dbReference>
<name>A0A1I7U9M9_9PELO</name>
<proteinExistence type="inferred from homology"/>
<sequence>MSILSREQRPWIYAMSVCFALITIFTFTAMALLEVVASTSLHGITIKWLQTIIDRLKWWSPGHCQKLFLEAELIELCYRAREQFWKSPIKCDVDAPVNICGDIHGQFEDLLAMFELTGWPPEKKYLFLGDYVDRGPFSIEVITLLFAIQVLHPDKIYLLRGNHESRPVNMQYGFYLECRKRYSEKLYDAFQLAFYCMPLCAVVSKKIICMHGGISEDLIDLSQLEKIDRPFDIPDIGVIADLTWADPDDKILGYGGSPRGAGRSFGPEAVKKFLAMHNLEMVVRAHQVVMDGYEFFADQKLVTIFSAPAYCGQFDNAGVVMKVEVPEVPKDTKSSGIDKNILQCSFTIFRPDRDPNGYAKAKK</sequence>
<evidence type="ECO:0000313" key="4">
    <source>
        <dbReference type="Proteomes" id="UP000095282"/>
    </source>
</evidence>
<dbReference type="WBParaSite" id="Csp11.Scaffold629.g16273.t1">
    <property type="protein sequence ID" value="Csp11.Scaffold629.g16273.t1"/>
    <property type="gene ID" value="Csp11.Scaffold629.g16273"/>
</dbReference>
<keyword evidence="1" id="KW-0378">Hydrolase</keyword>
<organism evidence="4 5">
    <name type="scientific">Caenorhabditis tropicalis</name>
    <dbReference type="NCBI Taxonomy" id="1561998"/>
    <lineage>
        <taxon>Eukaryota</taxon>
        <taxon>Metazoa</taxon>
        <taxon>Ecdysozoa</taxon>
        <taxon>Nematoda</taxon>
        <taxon>Chromadorea</taxon>
        <taxon>Rhabditida</taxon>
        <taxon>Rhabditina</taxon>
        <taxon>Rhabditomorpha</taxon>
        <taxon>Rhabditoidea</taxon>
        <taxon>Rhabditidae</taxon>
        <taxon>Peloderinae</taxon>
        <taxon>Caenorhabditis</taxon>
    </lineage>
</organism>
<dbReference type="GO" id="GO:0004722">
    <property type="term" value="F:protein serine/threonine phosphatase activity"/>
    <property type="evidence" value="ECO:0007669"/>
    <property type="project" value="UniProtKB-EC"/>
</dbReference>
<protein>
    <recommendedName>
        <fullName evidence="1">Serine/threonine-protein phosphatase</fullName>
        <ecNumber evidence="1">3.1.3.16</ecNumber>
    </recommendedName>
</protein>
<evidence type="ECO:0000259" key="3">
    <source>
        <dbReference type="PROSITE" id="PS00125"/>
    </source>
</evidence>
<dbReference type="STRING" id="1561998.A0A1I7U9M9"/>
<accession>A0A1I7U9M9</accession>
<dbReference type="EC" id="3.1.3.16" evidence="1"/>
<evidence type="ECO:0000313" key="5">
    <source>
        <dbReference type="WBParaSite" id="Csp11.Scaffold629.g16273.t1"/>
    </source>
</evidence>
<evidence type="ECO:0000256" key="1">
    <source>
        <dbReference type="RuleBase" id="RU004273"/>
    </source>
</evidence>
<dbReference type="AlphaFoldDB" id="A0A1I7U9M9"/>
<dbReference type="InterPro" id="IPR006186">
    <property type="entry name" value="Ser/Thr-sp_prot-phosphatase"/>
</dbReference>
<dbReference type="SMART" id="SM00156">
    <property type="entry name" value="PP2Ac"/>
    <property type="match status" value="1"/>
</dbReference>
<keyword evidence="2" id="KW-0812">Transmembrane</keyword>
<dbReference type="SUPFAM" id="SSF56300">
    <property type="entry name" value="Metallo-dependent phosphatases"/>
    <property type="match status" value="1"/>
</dbReference>
<reference evidence="5" key="1">
    <citation type="submission" date="2016-11" db="UniProtKB">
        <authorList>
            <consortium name="WormBaseParasite"/>
        </authorList>
    </citation>
    <scope>IDENTIFICATION</scope>
</reference>
<dbReference type="PROSITE" id="PS00125">
    <property type="entry name" value="SER_THR_PHOSPHATASE"/>
    <property type="match status" value="1"/>
</dbReference>
<dbReference type="PANTHER" id="PTHR11668">
    <property type="entry name" value="SERINE/THREONINE PROTEIN PHOSPHATASE"/>
    <property type="match status" value="1"/>
</dbReference>
<dbReference type="InterPro" id="IPR004843">
    <property type="entry name" value="Calcineurin-like_PHP"/>
</dbReference>
<keyword evidence="2" id="KW-1133">Transmembrane helix</keyword>
<dbReference type="Pfam" id="PF00149">
    <property type="entry name" value="Metallophos"/>
    <property type="match status" value="1"/>
</dbReference>
<dbReference type="GO" id="GO:0005737">
    <property type="term" value="C:cytoplasm"/>
    <property type="evidence" value="ECO:0007669"/>
    <property type="project" value="TreeGrafter"/>
</dbReference>
<dbReference type="Proteomes" id="UP000095282">
    <property type="component" value="Unplaced"/>
</dbReference>
<keyword evidence="4" id="KW-1185">Reference proteome</keyword>
<dbReference type="PRINTS" id="PR00114">
    <property type="entry name" value="STPHPHTASE"/>
</dbReference>
<evidence type="ECO:0000256" key="2">
    <source>
        <dbReference type="SAM" id="Phobius"/>
    </source>
</evidence>
<dbReference type="InterPro" id="IPR029052">
    <property type="entry name" value="Metallo-depent_PP-like"/>
</dbReference>
<feature type="domain" description="Serine/threonine specific protein phosphatases" evidence="3">
    <location>
        <begin position="159"/>
        <end position="164"/>
    </location>
</feature>